<dbReference type="EMBL" id="JAFEUO010000009">
    <property type="protein sequence ID" value="MBM7086337.1"/>
    <property type="molecule type" value="Genomic_DNA"/>
</dbReference>
<gene>
    <name evidence="1" type="ORF">JQN84_27795</name>
</gene>
<dbReference type="Proteomes" id="UP000809587">
    <property type="component" value="Unassembled WGS sequence"/>
</dbReference>
<comment type="caution">
    <text evidence="1">The sequence shown here is derived from an EMBL/GenBank/DDBJ whole genome shotgun (WGS) entry which is preliminary data.</text>
</comment>
<sequence>MTERDDPKAALRHYLQATRDDLVWKLEGLDEREARLPRTPTGNNLLGLLKHCLNVEAGYFGPTFGREFPSPDELVPMAAYDEEPQADWYARADETKDGLIDLYRRVAGFADQTIAELPLDAPGRVPWWRPGHHDVTLHQIIIHVTCDLARHAGHADIMREQHDATVGWRRENPQVIDDQQWPAYVAKLTALADRFA</sequence>
<dbReference type="Gene3D" id="1.20.120.450">
    <property type="entry name" value="dinb family like domain"/>
    <property type="match status" value="1"/>
</dbReference>
<dbReference type="Pfam" id="PF04978">
    <property type="entry name" value="MST"/>
    <property type="match status" value="1"/>
</dbReference>
<accession>A0ABS2JIL6</accession>
<evidence type="ECO:0000313" key="1">
    <source>
        <dbReference type="EMBL" id="MBM7086337.1"/>
    </source>
</evidence>
<proteinExistence type="predicted"/>
<dbReference type="InterPro" id="IPR034660">
    <property type="entry name" value="DinB/YfiT-like"/>
</dbReference>
<keyword evidence="2" id="KW-1185">Reference proteome</keyword>
<reference evidence="1 2" key="1">
    <citation type="submission" date="2021-02" db="EMBL/GenBank/DDBJ databases">
        <authorList>
            <person name="Lee D.-H."/>
        </authorList>
    </citation>
    <scope>NUCLEOTIDE SEQUENCE [LARGE SCALE GENOMIC DNA]</scope>
    <source>
        <strain evidence="1 2">MMS20-R2-29</strain>
    </source>
</reference>
<organism evidence="1 2">
    <name type="scientific">Micromonospora humidisoli</name>
    <dbReference type="NCBI Taxonomy" id="2807622"/>
    <lineage>
        <taxon>Bacteria</taxon>
        <taxon>Bacillati</taxon>
        <taxon>Actinomycetota</taxon>
        <taxon>Actinomycetes</taxon>
        <taxon>Micromonosporales</taxon>
        <taxon>Micromonosporaceae</taxon>
        <taxon>Micromonospora</taxon>
    </lineage>
</organism>
<name>A0ABS2JIL6_9ACTN</name>
<dbReference type="SUPFAM" id="SSF109854">
    <property type="entry name" value="DinB/YfiT-like putative metalloenzymes"/>
    <property type="match status" value="1"/>
</dbReference>
<dbReference type="InterPro" id="IPR007061">
    <property type="entry name" value="MST-like"/>
</dbReference>
<evidence type="ECO:0000313" key="2">
    <source>
        <dbReference type="Proteomes" id="UP000809587"/>
    </source>
</evidence>
<dbReference type="RefSeq" id="WP_204961521.1">
    <property type="nucleotide sequence ID" value="NZ_JAFEUO010000009.1"/>
</dbReference>
<protein>
    <submittedName>
        <fullName evidence="1">DinB family protein</fullName>
    </submittedName>
</protein>